<dbReference type="GO" id="GO:0005737">
    <property type="term" value="C:cytoplasm"/>
    <property type="evidence" value="ECO:0007669"/>
    <property type="project" value="TreeGrafter"/>
</dbReference>
<reference evidence="1" key="1">
    <citation type="submission" date="2021-02" db="EMBL/GenBank/DDBJ databases">
        <authorList>
            <person name="Nowell W R."/>
        </authorList>
    </citation>
    <scope>NUCLEOTIDE SEQUENCE</scope>
</reference>
<evidence type="ECO:0000313" key="2">
    <source>
        <dbReference type="Proteomes" id="UP000682733"/>
    </source>
</evidence>
<name>A0A8S2KXP1_9BILA</name>
<dbReference type="SUPFAM" id="SSF51569">
    <property type="entry name" value="Aldolase"/>
    <property type="match status" value="1"/>
</dbReference>
<evidence type="ECO:0008006" key="3">
    <source>
        <dbReference type="Google" id="ProtNLM"/>
    </source>
</evidence>
<gene>
    <name evidence="1" type="ORF">TMI583_LOCUS19672</name>
</gene>
<sequence length="101" mass="11442">MRFLHECPWNRLTELRELIPNIPFQMLLRGANAVGYSNYPDNVIDKFCQMSVDYGIDIFRVFDSLNYVPNLKVGIEAVGKANGVIEAAICYTGDVSDPNRK</sequence>
<comment type="caution">
    <text evidence="1">The sequence shown here is derived from an EMBL/GenBank/DDBJ whole genome shotgun (WGS) entry which is preliminary data.</text>
</comment>
<dbReference type="EMBL" id="CAJOBA010011689">
    <property type="protein sequence ID" value="CAF3871863.1"/>
    <property type="molecule type" value="Genomic_DNA"/>
</dbReference>
<dbReference type="PANTHER" id="PTHR43778">
    <property type="entry name" value="PYRUVATE CARBOXYLASE"/>
    <property type="match status" value="1"/>
</dbReference>
<dbReference type="InterPro" id="IPR055268">
    <property type="entry name" value="PCB-like"/>
</dbReference>
<dbReference type="Gene3D" id="3.20.20.70">
    <property type="entry name" value="Aldolase class I"/>
    <property type="match status" value="1"/>
</dbReference>
<proteinExistence type="predicted"/>
<dbReference type="InterPro" id="IPR013785">
    <property type="entry name" value="Aldolase_TIM"/>
</dbReference>
<dbReference type="Proteomes" id="UP000682733">
    <property type="component" value="Unassembled WGS sequence"/>
</dbReference>
<dbReference type="GO" id="GO:0004736">
    <property type="term" value="F:pyruvate carboxylase activity"/>
    <property type="evidence" value="ECO:0007669"/>
    <property type="project" value="TreeGrafter"/>
</dbReference>
<feature type="non-terminal residue" evidence="1">
    <location>
        <position position="101"/>
    </location>
</feature>
<dbReference type="GO" id="GO:0006094">
    <property type="term" value="P:gluconeogenesis"/>
    <property type="evidence" value="ECO:0007669"/>
    <property type="project" value="TreeGrafter"/>
</dbReference>
<dbReference type="PANTHER" id="PTHR43778:SF2">
    <property type="entry name" value="PYRUVATE CARBOXYLASE, MITOCHONDRIAL"/>
    <property type="match status" value="1"/>
</dbReference>
<dbReference type="AlphaFoldDB" id="A0A8S2KXP1"/>
<evidence type="ECO:0000313" key="1">
    <source>
        <dbReference type="EMBL" id="CAF3871863.1"/>
    </source>
</evidence>
<organism evidence="1 2">
    <name type="scientific">Didymodactylos carnosus</name>
    <dbReference type="NCBI Taxonomy" id="1234261"/>
    <lineage>
        <taxon>Eukaryota</taxon>
        <taxon>Metazoa</taxon>
        <taxon>Spiralia</taxon>
        <taxon>Gnathifera</taxon>
        <taxon>Rotifera</taxon>
        <taxon>Eurotatoria</taxon>
        <taxon>Bdelloidea</taxon>
        <taxon>Philodinida</taxon>
        <taxon>Philodinidae</taxon>
        <taxon>Didymodactylos</taxon>
    </lineage>
</organism>
<accession>A0A8S2KXP1</accession>
<protein>
    <recommendedName>
        <fullName evidence="3">Pyruvate carboxylase</fullName>
    </recommendedName>
</protein>